<dbReference type="Pfam" id="PF02558">
    <property type="entry name" value="ApbA"/>
    <property type="match status" value="1"/>
</dbReference>
<sequence>MKVLILGAGAIGGYYGARLLQAGTDVTFLVRPNRATALQREGLRVKSPQANFHGRVRAIVAGDSEEVFDVVVVACKAYDLRAAMDAITPHVGAHTVIVPLLNGLKPYDQLDARFGRERIAGGVAYIATMLDESGDIVHLNAADKLIVGARHASQRHAIESLYAALSQGEGLREISDDIEQELWEKWVMLATGATATCLMQASIGEIVATRDGTSLVRQILEDCVATAAAQGKAPRENARASIERLLLDPASAWKASMRRDIERGARRIEADAIVGDMLTRARQAGVTSPLLTAAYCLLQTYEAHAGSGTSQ</sequence>
<evidence type="ECO:0000256" key="11">
    <source>
        <dbReference type="RuleBase" id="RU362068"/>
    </source>
</evidence>
<evidence type="ECO:0000256" key="2">
    <source>
        <dbReference type="ARBA" id="ARBA00004994"/>
    </source>
</evidence>
<dbReference type="PANTHER" id="PTHR21708">
    <property type="entry name" value="PROBABLE 2-DEHYDROPANTOATE 2-REDUCTASE"/>
    <property type="match status" value="1"/>
</dbReference>
<dbReference type="GeneID" id="57197129"/>
<accession>A0A378YTG9</accession>
<dbReference type="Pfam" id="PF08546">
    <property type="entry name" value="ApbA_C"/>
    <property type="match status" value="1"/>
</dbReference>
<reference evidence="15 17" key="2">
    <citation type="submission" date="2019-08" db="EMBL/GenBank/DDBJ databases">
        <authorList>
            <person name="Peeters C."/>
        </authorList>
    </citation>
    <scope>NUCLEOTIDE SEQUENCE [LARGE SCALE GENOMIC DNA]</scope>
    <source>
        <strain evidence="15 17">LMG 31119</strain>
    </source>
</reference>
<evidence type="ECO:0000313" key="16">
    <source>
        <dbReference type="Proteomes" id="UP000254573"/>
    </source>
</evidence>
<dbReference type="InterPro" id="IPR013332">
    <property type="entry name" value="KPR_N"/>
</dbReference>
<dbReference type="UniPathway" id="UPA00028">
    <property type="reaction ID" value="UER00004"/>
</dbReference>
<organism evidence="14 16">
    <name type="scientific">Pandoraea pnomenusa</name>
    <dbReference type="NCBI Taxonomy" id="93220"/>
    <lineage>
        <taxon>Bacteria</taxon>
        <taxon>Pseudomonadati</taxon>
        <taxon>Pseudomonadota</taxon>
        <taxon>Betaproteobacteria</taxon>
        <taxon>Burkholderiales</taxon>
        <taxon>Burkholderiaceae</taxon>
        <taxon>Pandoraea</taxon>
    </lineage>
</organism>
<keyword evidence="17" id="KW-1185">Reference proteome</keyword>
<evidence type="ECO:0000256" key="9">
    <source>
        <dbReference type="ARBA" id="ARBA00032024"/>
    </source>
</evidence>
<evidence type="ECO:0000256" key="6">
    <source>
        <dbReference type="ARBA" id="ARBA00022655"/>
    </source>
</evidence>
<dbReference type="KEGG" id="ppnm:LV28_17375"/>
<comment type="function">
    <text evidence="1 11">Catalyzes the NADPH-dependent reduction of ketopantoate into pantoic acid.</text>
</comment>
<dbReference type="KEGG" id="ppno:DA70_13325"/>
<feature type="domain" description="Ketopantoate reductase N-terminal" evidence="12">
    <location>
        <begin position="3"/>
        <end position="148"/>
    </location>
</feature>
<protein>
    <recommendedName>
        <fullName evidence="5 11">2-dehydropantoate 2-reductase</fullName>
        <ecNumber evidence="4 11">1.1.1.169</ecNumber>
    </recommendedName>
    <alternativeName>
        <fullName evidence="9 11">Ketopantoate reductase</fullName>
    </alternativeName>
</protein>
<keyword evidence="6 11" id="KW-0566">Pantothenate biosynthesis</keyword>
<dbReference type="Proteomes" id="UP000254573">
    <property type="component" value="Unassembled WGS sequence"/>
</dbReference>
<dbReference type="GO" id="GO:0015940">
    <property type="term" value="P:pantothenate biosynthetic process"/>
    <property type="evidence" value="ECO:0007669"/>
    <property type="project" value="UniProtKB-UniPathway"/>
</dbReference>
<proteinExistence type="inferred from homology"/>
<dbReference type="InterPro" id="IPR008927">
    <property type="entry name" value="6-PGluconate_DH-like_C_sf"/>
</dbReference>
<dbReference type="PANTHER" id="PTHR21708:SF26">
    <property type="entry name" value="2-DEHYDROPANTOATE 2-REDUCTASE"/>
    <property type="match status" value="1"/>
</dbReference>
<evidence type="ECO:0000256" key="4">
    <source>
        <dbReference type="ARBA" id="ARBA00013014"/>
    </source>
</evidence>
<dbReference type="EMBL" id="CABPSO010000001">
    <property type="protein sequence ID" value="VVE60538.1"/>
    <property type="molecule type" value="Genomic_DNA"/>
</dbReference>
<dbReference type="EC" id="1.1.1.169" evidence="4 11"/>
<keyword evidence="7 11" id="KW-0521">NADP</keyword>
<name>A0A378YTG9_9BURK</name>
<dbReference type="AlphaFoldDB" id="A0A378YTG9"/>
<dbReference type="EMBL" id="UGSG01000001">
    <property type="protein sequence ID" value="SUA79840.1"/>
    <property type="molecule type" value="Genomic_DNA"/>
</dbReference>
<evidence type="ECO:0000256" key="1">
    <source>
        <dbReference type="ARBA" id="ARBA00002919"/>
    </source>
</evidence>
<dbReference type="RefSeq" id="WP_023873019.1">
    <property type="nucleotide sequence ID" value="NC_023018.2"/>
</dbReference>
<dbReference type="Gene3D" id="1.10.1040.10">
    <property type="entry name" value="N-(1-d-carboxylethyl)-l-norvaline Dehydrogenase, domain 2"/>
    <property type="match status" value="1"/>
</dbReference>
<dbReference type="Gene3D" id="3.40.50.720">
    <property type="entry name" value="NAD(P)-binding Rossmann-like Domain"/>
    <property type="match status" value="1"/>
</dbReference>
<evidence type="ECO:0000256" key="3">
    <source>
        <dbReference type="ARBA" id="ARBA00007870"/>
    </source>
</evidence>
<dbReference type="GO" id="GO:0008677">
    <property type="term" value="F:2-dehydropantoate 2-reductase activity"/>
    <property type="evidence" value="ECO:0007669"/>
    <property type="project" value="UniProtKB-EC"/>
</dbReference>
<dbReference type="NCBIfam" id="TIGR00745">
    <property type="entry name" value="apbA_panE"/>
    <property type="match status" value="1"/>
</dbReference>
<evidence type="ECO:0000256" key="10">
    <source>
        <dbReference type="ARBA" id="ARBA00048793"/>
    </source>
</evidence>
<evidence type="ECO:0000256" key="8">
    <source>
        <dbReference type="ARBA" id="ARBA00023002"/>
    </source>
</evidence>
<dbReference type="InterPro" id="IPR013752">
    <property type="entry name" value="KPA_reductase"/>
</dbReference>
<evidence type="ECO:0000259" key="12">
    <source>
        <dbReference type="Pfam" id="PF02558"/>
    </source>
</evidence>
<dbReference type="InterPro" id="IPR036291">
    <property type="entry name" value="NAD(P)-bd_dom_sf"/>
</dbReference>
<feature type="domain" description="Ketopantoate reductase C-terminal" evidence="13">
    <location>
        <begin position="177"/>
        <end position="302"/>
    </location>
</feature>
<evidence type="ECO:0000313" key="17">
    <source>
        <dbReference type="Proteomes" id="UP000361468"/>
    </source>
</evidence>
<keyword evidence="8 11" id="KW-0560">Oxidoreductase</keyword>
<comment type="catalytic activity">
    <reaction evidence="10 11">
        <text>(R)-pantoate + NADP(+) = 2-dehydropantoate + NADPH + H(+)</text>
        <dbReference type="Rhea" id="RHEA:16233"/>
        <dbReference type="ChEBI" id="CHEBI:11561"/>
        <dbReference type="ChEBI" id="CHEBI:15378"/>
        <dbReference type="ChEBI" id="CHEBI:15980"/>
        <dbReference type="ChEBI" id="CHEBI:57783"/>
        <dbReference type="ChEBI" id="CHEBI:58349"/>
        <dbReference type="EC" id="1.1.1.169"/>
    </reaction>
</comment>
<dbReference type="InterPro" id="IPR051402">
    <property type="entry name" value="KPR-Related"/>
</dbReference>
<dbReference type="SUPFAM" id="SSF51735">
    <property type="entry name" value="NAD(P)-binding Rossmann-fold domains"/>
    <property type="match status" value="1"/>
</dbReference>
<evidence type="ECO:0000259" key="13">
    <source>
        <dbReference type="Pfam" id="PF08546"/>
    </source>
</evidence>
<dbReference type="STRING" id="93220.A6P55_14585"/>
<evidence type="ECO:0000313" key="15">
    <source>
        <dbReference type="EMBL" id="VVE60538.1"/>
    </source>
</evidence>
<dbReference type="InterPro" id="IPR013328">
    <property type="entry name" value="6PGD_dom2"/>
</dbReference>
<gene>
    <name evidence="14" type="ORF">NCTC13160_03426</name>
    <name evidence="15" type="ORF">PPN31119_00274</name>
</gene>
<dbReference type="InterPro" id="IPR003710">
    <property type="entry name" value="ApbA"/>
</dbReference>
<dbReference type="GO" id="GO:0005737">
    <property type="term" value="C:cytoplasm"/>
    <property type="evidence" value="ECO:0007669"/>
    <property type="project" value="TreeGrafter"/>
</dbReference>
<dbReference type="SUPFAM" id="SSF48179">
    <property type="entry name" value="6-phosphogluconate dehydrogenase C-terminal domain-like"/>
    <property type="match status" value="1"/>
</dbReference>
<dbReference type="OrthoDB" id="9796561at2"/>
<comment type="pathway">
    <text evidence="2 11">Cofactor biosynthesis; (R)-pantothenate biosynthesis; (R)-pantoate from 3-methyl-2-oxobutanoate: step 2/2.</text>
</comment>
<dbReference type="Proteomes" id="UP000361468">
    <property type="component" value="Unassembled WGS sequence"/>
</dbReference>
<dbReference type="FunFam" id="1.10.1040.10:FF:000017">
    <property type="entry name" value="2-dehydropantoate 2-reductase"/>
    <property type="match status" value="1"/>
</dbReference>
<comment type="similarity">
    <text evidence="3 11">Belongs to the ketopantoate reductase family.</text>
</comment>
<reference evidence="14 16" key="1">
    <citation type="submission" date="2018-06" db="EMBL/GenBank/DDBJ databases">
        <authorList>
            <consortium name="Pathogen Informatics"/>
            <person name="Doyle S."/>
        </authorList>
    </citation>
    <scope>NUCLEOTIDE SEQUENCE [LARGE SCALE GENOMIC DNA]</scope>
    <source>
        <strain evidence="14 16">NCTC13160</strain>
    </source>
</reference>
<dbReference type="FunFam" id="3.40.50.720:FF:000307">
    <property type="entry name" value="2-dehydropantoate 2-reductase"/>
    <property type="match status" value="1"/>
</dbReference>
<dbReference type="KEGG" id="prb:X636_13540"/>
<evidence type="ECO:0000256" key="5">
    <source>
        <dbReference type="ARBA" id="ARBA00019465"/>
    </source>
</evidence>
<evidence type="ECO:0000256" key="7">
    <source>
        <dbReference type="ARBA" id="ARBA00022857"/>
    </source>
</evidence>
<evidence type="ECO:0000313" key="14">
    <source>
        <dbReference type="EMBL" id="SUA79840.1"/>
    </source>
</evidence>